<comment type="caution">
    <text evidence="1">The sequence shown here is derived from an EMBL/GenBank/DDBJ whole genome shotgun (WGS) entry which is preliminary data.</text>
</comment>
<dbReference type="EMBL" id="MPUJ01000007">
    <property type="protein sequence ID" value="ONK05214.1"/>
    <property type="molecule type" value="Genomic_DNA"/>
</dbReference>
<evidence type="ECO:0000313" key="2">
    <source>
        <dbReference type="Proteomes" id="UP000189286"/>
    </source>
</evidence>
<accession>A0A1V2R257</accession>
<evidence type="ECO:0000313" key="1">
    <source>
        <dbReference type="EMBL" id="ONK05214.1"/>
    </source>
</evidence>
<sequence>MANAVSIFQTRQLMSFFGRKNRITRNNDDAIYNVRQGFLPGKSGFYQFIYVSLYTALLMNISISEMAYADE</sequence>
<organism evidence="1 2">
    <name type="scientific">Pectobacterium actinidiae</name>
    <dbReference type="NCBI Taxonomy" id="1507808"/>
    <lineage>
        <taxon>Bacteria</taxon>
        <taxon>Pseudomonadati</taxon>
        <taxon>Pseudomonadota</taxon>
        <taxon>Gammaproteobacteria</taxon>
        <taxon>Enterobacterales</taxon>
        <taxon>Pectobacteriaceae</taxon>
        <taxon>Pectobacterium</taxon>
    </lineage>
</organism>
<gene>
    <name evidence="1" type="ORF">BSK71_12330</name>
</gene>
<dbReference type="AlphaFoldDB" id="A0A1V2R257"/>
<name>A0A1V2R257_9GAMM</name>
<reference evidence="2" key="1">
    <citation type="submission" date="2016-11" db="EMBL/GenBank/DDBJ databases">
        <authorList>
            <person name="Panda P."/>
            <person name="Visnovsky S."/>
            <person name="Pitman A."/>
        </authorList>
    </citation>
    <scope>NUCLEOTIDE SEQUENCE [LARGE SCALE GENOMIC DNA]</scope>
    <source>
        <strain evidence="2">ICMP 9972</strain>
    </source>
</reference>
<protein>
    <submittedName>
        <fullName evidence="1">Uncharacterized protein</fullName>
    </submittedName>
</protein>
<proteinExistence type="predicted"/>
<dbReference type="Proteomes" id="UP000189286">
    <property type="component" value="Unassembled WGS sequence"/>
</dbReference>